<accession>A0A7R9BIJ9</accession>
<organism evidence="1">
    <name type="scientific">Notodromas monacha</name>
    <dbReference type="NCBI Taxonomy" id="399045"/>
    <lineage>
        <taxon>Eukaryota</taxon>
        <taxon>Metazoa</taxon>
        <taxon>Ecdysozoa</taxon>
        <taxon>Arthropoda</taxon>
        <taxon>Crustacea</taxon>
        <taxon>Oligostraca</taxon>
        <taxon>Ostracoda</taxon>
        <taxon>Podocopa</taxon>
        <taxon>Podocopida</taxon>
        <taxon>Cypridocopina</taxon>
        <taxon>Cypridoidea</taxon>
        <taxon>Cyprididae</taxon>
        <taxon>Notodromas</taxon>
    </lineage>
</organism>
<proteinExistence type="predicted"/>
<dbReference type="EMBL" id="OA882565">
    <property type="protein sequence ID" value="CAD7276009.1"/>
    <property type="molecule type" value="Genomic_DNA"/>
</dbReference>
<reference evidence="1" key="1">
    <citation type="submission" date="2020-11" db="EMBL/GenBank/DDBJ databases">
        <authorList>
            <person name="Tran Van P."/>
        </authorList>
    </citation>
    <scope>NUCLEOTIDE SEQUENCE</scope>
</reference>
<dbReference type="Proteomes" id="UP000678499">
    <property type="component" value="Unassembled WGS sequence"/>
</dbReference>
<keyword evidence="2" id="KW-1185">Reference proteome</keyword>
<evidence type="ECO:0000313" key="2">
    <source>
        <dbReference type="Proteomes" id="UP000678499"/>
    </source>
</evidence>
<dbReference type="EMBL" id="CAJPEX010000528">
    <property type="protein sequence ID" value="CAG0916161.1"/>
    <property type="molecule type" value="Genomic_DNA"/>
</dbReference>
<sequence>MDVKYDVCVCVLEDPLTGGNPRAQFQCNFSKSITSIIRTYDRRRGLESLKPFVVANSLVFHLVDIPYAGCCYDIVNKSGDMLLQGKMKTEVWRGRSEPNKRDIPDRLTSSNATVSKVQKHLWTWYKEAFSCSPVLPWCPKFRLHMDDHRFLHLVQCPVSSHDELLESVYCDVVSIDRLVASRPVSTKSFSLESRTGLGAK</sequence>
<gene>
    <name evidence="1" type="ORF">NMOB1V02_LOCUS3788</name>
</gene>
<name>A0A7R9BIJ9_9CRUS</name>
<dbReference type="AlphaFoldDB" id="A0A7R9BIJ9"/>
<evidence type="ECO:0000313" key="1">
    <source>
        <dbReference type="EMBL" id="CAD7276009.1"/>
    </source>
</evidence>
<protein>
    <submittedName>
        <fullName evidence="1">Uncharacterized protein</fullName>
    </submittedName>
</protein>